<proteinExistence type="predicted"/>
<feature type="signal peptide" evidence="1">
    <location>
        <begin position="1"/>
        <end position="20"/>
    </location>
</feature>
<sequence>MFFWRFLVLIICFAATPLWAQEPPVQRDWVFFAGYAVPFANQGLHTSFWEATYHPKFSPDQTQVWGALKTNQLLLNYQDGSFGLQSKTLVVNEGDSRALYDRGRHLNNLAFFSHSQTVNLSWNITGSKDNRLKVDAGGKTYLNQTSAETARGLELPTNFKETRVGLSLGNQEIEESLQVQGYYLQIDQFYRQGLKIWALEAAPSPKVFQIKGLGRLSPWQGGGLEMQAGWGEQPDFFTSFNLGSLTGNLPVPGYFRNEFRSQRFYRAKYRQSIEEDGIKYWADLTLAQAQIPDWQWESGGGRSQTLTGWALGVYYPIEALQGLPLILLYGQGVPPNDQMGQPRQEVLIALAAAL</sequence>
<name>A0A1F6GAD6_9PROT</name>
<reference evidence="2 3" key="1">
    <citation type="journal article" date="2016" name="Nat. Commun.">
        <title>Thousands of microbial genomes shed light on interconnected biogeochemical processes in an aquifer system.</title>
        <authorList>
            <person name="Anantharaman K."/>
            <person name="Brown C.T."/>
            <person name="Hug L.A."/>
            <person name="Sharon I."/>
            <person name="Castelle C.J."/>
            <person name="Probst A.J."/>
            <person name="Thomas B.C."/>
            <person name="Singh A."/>
            <person name="Wilkins M.J."/>
            <person name="Karaoz U."/>
            <person name="Brodie E.L."/>
            <person name="Williams K.H."/>
            <person name="Hubbard S.S."/>
            <person name="Banfield J.F."/>
        </authorList>
    </citation>
    <scope>NUCLEOTIDE SEQUENCE [LARGE SCALE GENOMIC DNA]</scope>
</reference>
<organism evidence="2 3">
    <name type="scientific">Candidatus Lambdaproteobacteria bacterium RIFOXYD2_FULL_50_16</name>
    <dbReference type="NCBI Taxonomy" id="1817772"/>
    <lineage>
        <taxon>Bacteria</taxon>
        <taxon>Pseudomonadati</taxon>
        <taxon>Pseudomonadota</taxon>
        <taxon>Candidatus Lambdaproteobacteria</taxon>
    </lineage>
</organism>
<evidence type="ECO:0000313" key="2">
    <source>
        <dbReference type="EMBL" id="OGG95076.1"/>
    </source>
</evidence>
<evidence type="ECO:0000256" key="1">
    <source>
        <dbReference type="SAM" id="SignalP"/>
    </source>
</evidence>
<evidence type="ECO:0008006" key="4">
    <source>
        <dbReference type="Google" id="ProtNLM"/>
    </source>
</evidence>
<dbReference type="EMBL" id="MFNE01000026">
    <property type="protein sequence ID" value="OGG95076.1"/>
    <property type="molecule type" value="Genomic_DNA"/>
</dbReference>
<dbReference type="Proteomes" id="UP000178449">
    <property type="component" value="Unassembled WGS sequence"/>
</dbReference>
<gene>
    <name evidence="2" type="ORF">A2527_07835</name>
</gene>
<comment type="caution">
    <text evidence="2">The sequence shown here is derived from an EMBL/GenBank/DDBJ whole genome shotgun (WGS) entry which is preliminary data.</text>
</comment>
<protein>
    <recommendedName>
        <fullName evidence="4">Alginate export domain-containing protein</fullName>
    </recommendedName>
</protein>
<dbReference type="STRING" id="1817772.A2527_07835"/>
<keyword evidence="1" id="KW-0732">Signal</keyword>
<feature type="chain" id="PRO_5009524572" description="Alginate export domain-containing protein" evidence="1">
    <location>
        <begin position="21"/>
        <end position="354"/>
    </location>
</feature>
<evidence type="ECO:0000313" key="3">
    <source>
        <dbReference type="Proteomes" id="UP000178449"/>
    </source>
</evidence>
<dbReference type="AlphaFoldDB" id="A0A1F6GAD6"/>
<accession>A0A1F6GAD6</accession>